<evidence type="ECO:0000256" key="1">
    <source>
        <dbReference type="ARBA" id="ARBA00008791"/>
    </source>
</evidence>
<reference evidence="3" key="1">
    <citation type="submission" date="2020-11" db="EMBL/GenBank/DDBJ databases">
        <title>Bacterial whole genome sequence for Panacibacter sp. DH6.</title>
        <authorList>
            <person name="Le V."/>
            <person name="Ko S."/>
            <person name="Ahn C.-Y."/>
            <person name="Oh H.-M."/>
        </authorList>
    </citation>
    <scope>NUCLEOTIDE SEQUENCE</scope>
    <source>
        <strain evidence="3">DH6</strain>
    </source>
</reference>
<dbReference type="RefSeq" id="WP_196989886.1">
    <property type="nucleotide sequence ID" value="NZ_JADWYR010000001.1"/>
</dbReference>
<evidence type="ECO:0000259" key="2">
    <source>
        <dbReference type="Pfam" id="PF00582"/>
    </source>
</evidence>
<dbReference type="SUPFAM" id="SSF52402">
    <property type="entry name" value="Adenine nucleotide alpha hydrolases-like"/>
    <property type="match status" value="2"/>
</dbReference>
<dbReference type="EMBL" id="JADWYR010000001">
    <property type="protein sequence ID" value="MBG9375860.1"/>
    <property type="molecule type" value="Genomic_DNA"/>
</dbReference>
<name>A0A931E5X0_9BACT</name>
<sequence>MNTILVPTDFSVAAKNAAMYAINFAKQVKANKIVLYNAYQMPIVTDANMAMVDAVDINDLEEASKKNLENFKQSLLAHAGNITLETLSEYGAVTLDINDVCKETAADVVVMGVTGVGKVAESLIGSFAIDVARKSKVPVIIVPPDAGFTEIKEIMLACDFSKVVETTPVGPVKSILEETKAKLFVVNIDHRNKHFTADTPFESLMLDTLLNGYNPEYHFLDDEDFVAATNRFALEKEVDMIITIPKKMGWFDALFHKSHTKALAFHSHVPLMVVHE</sequence>
<feature type="domain" description="UspA" evidence="2">
    <location>
        <begin position="2"/>
        <end position="143"/>
    </location>
</feature>
<dbReference type="PANTHER" id="PTHR46268">
    <property type="entry name" value="STRESS RESPONSE PROTEIN NHAX"/>
    <property type="match status" value="1"/>
</dbReference>
<gene>
    <name evidence="3" type="ORF">I5907_06410</name>
</gene>
<dbReference type="InterPro" id="IPR006016">
    <property type="entry name" value="UspA"/>
</dbReference>
<dbReference type="Pfam" id="PF00582">
    <property type="entry name" value="Usp"/>
    <property type="match status" value="1"/>
</dbReference>
<keyword evidence="4" id="KW-1185">Reference proteome</keyword>
<dbReference type="Gene3D" id="3.40.50.12370">
    <property type="match status" value="1"/>
</dbReference>
<dbReference type="PRINTS" id="PR01438">
    <property type="entry name" value="UNVRSLSTRESS"/>
</dbReference>
<evidence type="ECO:0000313" key="3">
    <source>
        <dbReference type="EMBL" id="MBG9375860.1"/>
    </source>
</evidence>
<comment type="caution">
    <text evidence="3">The sequence shown here is derived from an EMBL/GenBank/DDBJ whole genome shotgun (WGS) entry which is preliminary data.</text>
</comment>
<protein>
    <submittedName>
        <fullName evidence="3">Universal stress protein</fullName>
    </submittedName>
</protein>
<dbReference type="InterPro" id="IPR006015">
    <property type="entry name" value="Universal_stress_UspA"/>
</dbReference>
<proteinExistence type="inferred from homology"/>
<organism evidence="3 4">
    <name type="scientific">Panacibacter microcysteis</name>
    <dbReference type="NCBI Taxonomy" id="2793269"/>
    <lineage>
        <taxon>Bacteria</taxon>
        <taxon>Pseudomonadati</taxon>
        <taxon>Bacteroidota</taxon>
        <taxon>Chitinophagia</taxon>
        <taxon>Chitinophagales</taxon>
        <taxon>Chitinophagaceae</taxon>
        <taxon>Panacibacter</taxon>
    </lineage>
</organism>
<dbReference type="AlphaFoldDB" id="A0A931E5X0"/>
<evidence type="ECO:0000313" key="4">
    <source>
        <dbReference type="Proteomes" id="UP000628448"/>
    </source>
</evidence>
<dbReference type="CDD" id="cd00293">
    <property type="entry name" value="USP-like"/>
    <property type="match status" value="1"/>
</dbReference>
<dbReference type="Proteomes" id="UP000628448">
    <property type="component" value="Unassembled WGS sequence"/>
</dbReference>
<accession>A0A931E5X0</accession>
<comment type="similarity">
    <text evidence="1">Belongs to the universal stress protein A family.</text>
</comment>
<dbReference type="PANTHER" id="PTHR46268:SF6">
    <property type="entry name" value="UNIVERSAL STRESS PROTEIN UP12"/>
    <property type="match status" value="1"/>
</dbReference>